<sequence length="143" mass="15631">MLHDVNSPPHGTVVECVWFDLNGSFNFSNVIKGNTCYVSQQGHFSIVVKSNAPLSPKGEGEKSKSNKVWIIIVGSVVGGITMVVVLSFLVLWMRKFKQKKKMKQMGNAADVGEPLHMTSVGDTKTHAATVTRTQPILEPIHAN</sequence>
<dbReference type="Pfam" id="PF06697">
    <property type="entry name" value="DUF1191"/>
    <property type="match status" value="1"/>
</dbReference>
<gene>
    <name evidence="1" type="ORF">Lalb_Chr24g0400431</name>
</gene>
<reference evidence="2" key="1">
    <citation type="journal article" date="2020" name="Nat. Commun.">
        <title>Genome sequence of the cluster root forming white lupin.</title>
        <authorList>
            <person name="Hufnagel B."/>
            <person name="Marques A."/>
            <person name="Soriano A."/>
            <person name="Marques L."/>
            <person name="Divol F."/>
            <person name="Doumas P."/>
            <person name="Sallet E."/>
            <person name="Mancinotti D."/>
            <person name="Carrere S."/>
            <person name="Marande W."/>
            <person name="Arribat S."/>
            <person name="Keller J."/>
            <person name="Huneau C."/>
            <person name="Blein T."/>
            <person name="Aime D."/>
            <person name="Laguerre M."/>
            <person name="Taylor J."/>
            <person name="Schubert V."/>
            <person name="Nelson M."/>
            <person name="Geu-Flores F."/>
            <person name="Crespi M."/>
            <person name="Gallardo-Guerrero K."/>
            <person name="Delaux P.-M."/>
            <person name="Salse J."/>
            <person name="Berges H."/>
            <person name="Guyot R."/>
            <person name="Gouzy J."/>
            <person name="Peret B."/>
        </authorList>
    </citation>
    <scope>NUCLEOTIDE SEQUENCE [LARGE SCALE GENOMIC DNA]</scope>
    <source>
        <strain evidence="2">cv. Amiga</strain>
    </source>
</reference>
<dbReference type="EMBL" id="WOCE01000024">
    <property type="protein sequence ID" value="KAE9586308.1"/>
    <property type="molecule type" value="Genomic_DNA"/>
</dbReference>
<dbReference type="PANTHER" id="PTHR33512:SF14">
    <property type="entry name" value="EXPRESSED PROTEIN"/>
    <property type="match status" value="1"/>
</dbReference>
<organism evidence="1 2">
    <name type="scientific">Lupinus albus</name>
    <name type="common">White lupine</name>
    <name type="synonym">Lupinus termis</name>
    <dbReference type="NCBI Taxonomy" id="3870"/>
    <lineage>
        <taxon>Eukaryota</taxon>
        <taxon>Viridiplantae</taxon>
        <taxon>Streptophyta</taxon>
        <taxon>Embryophyta</taxon>
        <taxon>Tracheophyta</taxon>
        <taxon>Spermatophyta</taxon>
        <taxon>Magnoliopsida</taxon>
        <taxon>eudicotyledons</taxon>
        <taxon>Gunneridae</taxon>
        <taxon>Pentapetalae</taxon>
        <taxon>rosids</taxon>
        <taxon>fabids</taxon>
        <taxon>Fabales</taxon>
        <taxon>Fabaceae</taxon>
        <taxon>Papilionoideae</taxon>
        <taxon>50 kb inversion clade</taxon>
        <taxon>genistoids sensu lato</taxon>
        <taxon>core genistoids</taxon>
        <taxon>Genisteae</taxon>
        <taxon>Lupinus</taxon>
    </lineage>
</organism>
<dbReference type="PANTHER" id="PTHR33512">
    <property type="entry name" value="PROTEIN, PUTATIVE (DUF1191)-RELATED"/>
    <property type="match status" value="1"/>
</dbReference>
<comment type="caution">
    <text evidence="1">The sequence shown here is derived from an EMBL/GenBank/DDBJ whole genome shotgun (WGS) entry which is preliminary data.</text>
</comment>
<proteinExistence type="predicted"/>
<dbReference type="AlphaFoldDB" id="A0A6A4NHY9"/>
<protein>
    <submittedName>
        <fullName evidence="1">Uncharacterized protein</fullName>
    </submittedName>
</protein>
<name>A0A6A4NHY9_LUPAL</name>
<dbReference type="InterPro" id="IPR010605">
    <property type="entry name" value="DUF1191"/>
</dbReference>
<keyword evidence="2" id="KW-1185">Reference proteome</keyword>
<dbReference type="OrthoDB" id="1925347at2759"/>
<dbReference type="GO" id="GO:0016020">
    <property type="term" value="C:membrane"/>
    <property type="evidence" value="ECO:0007669"/>
    <property type="project" value="TreeGrafter"/>
</dbReference>
<evidence type="ECO:0000313" key="1">
    <source>
        <dbReference type="EMBL" id="KAE9586308.1"/>
    </source>
</evidence>
<accession>A0A6A4NHY9</accession>
<dbReference type="Proteomes" id="UP000447434">
    <property type="component" value="Chromosome 24"/>
</dbReference>
<evidence type="ECO:0000313" key="2">
    <source>
        <dbReference type="Proteomes" id="UP000447434"/>
    </source>
</evidence>